<accession>A0A1S3K6D0</accession>
<evidence type="ECO:0000256" key="1">
    <source>
        <dbReference type="SAM" id="Coils"/>
    </source>
</evidence>
<dbReference type="GeneID" id="106179200"/>
<dbReference type="SUPFAM" id="SSF161270">
    <property type="entry name" value="PspA lactotransferrin-binding region"/>
    <property type="match status" value="1"/>
</dbReference>
<keyword evidence="1" id="KW-0175">Coiled coil</keyword>
<keyword evidence="3" id="KW-1185">Reference proteome</keyword>
<evidence type="ECO:0000256" key="2">
    <source>
        <dbReference type="SAM" id="MobiDB-lite"/>
    </source>
</evidence>
<proteinExistence type="predicted"/>
<reference evidence="4" key="1">
    <citation type="submission" date="2025-08" db="UniProtKB">
        <authorList>
            <consortium name="RefSeq"/>
        </authorList>
    </citation>
    <scope>IDENTIFICATION</scope>
    <source>
        <tissue evidence="4">Gonads</tissue>
    </source>
</reference>
<feature type="compositionally biased region" description="Basic residues" evidence="2">
    <location>
        <begin position="129"/>
        <end position="139"/>
    </location>
</feature>
<feature type="region of interest" description="Disordered" evidence="2">
    <location>
        <begin position="101"/>
        <end position="141"/>
    </location>
</feature>
<dbReference type="KEGG" id="lak:106179200"/>
<organism evidence="3 4">
    <name type="scientific">Lingula anatina</name>
    <name type="common">Brachiopod</name>
    <name type="synonym">Lingula unguis</name>
    <dbReference type="NCBI Taxonomy" id="7574"/>
    <lineage>
        <taxon>Eukaryota</taxon>
        <taxon>Metazoa</taxon>
        <taxon>Spiralia</taxon>
        <taxon>Lophotrochozoa</taxon>
        <taxon>Brachiopoda</taxon>
        <taxon>Linguliformea</taxon>
        <taxon>Lingulata</taxon>
        <taxon>Lingulida</taxon>
        <taxon>Linguloidea</taxon>
        <taxon>Lingulidae</taxon>
        <taxon>Lingula</taxon>
    </lineage>
</organism>
<protein>
    <submittedName>
        <fullName evidence="4">Spindle assembly checkpoint component mad1-like</fullName>
    </submittedName>
</protein>
<dbReference type="Proteomes" id="UP000085678">
    <property type="component" value="Unplaced"/>
</dbReference>
<dbReference type="Gene3D" id="1.10.287.1490">
    <property type="match status" value="1"/>
</dbReference>
<dbReference type="AlphaFoldDB" id="A0A1S3K6D0"/>
<name>A0A1S3K6D0_LINAN</name>
<evidence type="ECO:0000313" key="4">
    <source>
        <dbReference type="RefSeq" id="XP_013418185.1"/>
    </source>
</evidence>
<dbReference type="RefSeq" id="XP_013418185.1">
    <property type="nucleotide sequence ID" value="XM_013562731.1"/>
</dbReference>
<dbReference type="InParanoid" id="A0A1S3K6D0"/>
<dbReference type="SUPFAM" id="SSF57997">
    <property type="entry name" value="Tropomyosin"/>
    <property type="match status" value="1"/>
</dbReference>
<sequence length="567" mass="64903">MSRITLPKLINTPATEDRGRTCTDSRADHRNLNGEMLTAARMVAPSREPSSTSDHVAITSRPEAAIGRITRKLYSRTKLSQPELDLLSNTCQFEDVPALLEPNADEDVVDDPSQSKDRGDISEAFPKSQQKKLAQKKKVVPSPEENATGLLALTDILYRTDYSHMVHLKKKQCVPKRTKVTEYNLKDEEICVLKKYKSELVRELKICRDVMLHRARETITTDDEKMALTIDVDSLKILQTLMDRKYKELCDFKTTLCKETLLTLQKLDKMVATPLRWEIEKAGLGEIVMEQLESNMAALNALKVQKRHCEETIEEANRSLQKCAKSKFQAPIRSDLDKFIEKYKNKITEIEKEMAEVEQRVEKCRNSADLPKTGTDNKGSRAPAQNLMDKVQSLLSRTENNLDNLLKKLYDTIATHERTIADCRNTIAQHEGTISDLTTKNFELTNTLHNTQANLQETTRLWKLDQDKLAGCRSKIADQELNLESLIDHRAALMVEVGELKNTIKDREATIARMFEEINAMKKERYKLQVTVKEKECFISALQKERGDLRREILDRKSLVPLNLVKY</sequence>
<feature type="coiled-coil region" evidence="1">
    <location>
        <begin position="299"/>
        <end position="408"/>
    </location>
</feature>
<evidence type="ECO:0000313" key="3">
    <source>
        <dbReference type="Proteomes" id="UP000085678"/>
    </source>
</evidence>
<gene>
    <name evidence="4" type="primary">LOC106179200</name>
</gene>